<dbReference type="SMART" id="SM00387">
    <property type="entry name" value="HATPase_c"/>
    <property type="match status" value="1"/>
</dbReference>
<dbReference type="CDD" id="cd00082">
    <property type="entry name" value="HisKA"/>
    <property type="match status" value="1"/>
</dbReference>
<feature type="domain" description="Histidine kinase" evidence="8">
    <location>
        <begin position="245"/>
        <end position="465"/>
    </location>
</feature>
<accession>A0ABX7B8F7</accession>
<dbReference type="InterPro" id="IPR036890">
    <property type="entry name" value="HATPase_C_sf"/>
</dbReference>
<dbReference type="RefSeq" id="WP_201075993.1">
    <property type="nucleotide sequence ID" value="NZ_CP067420.1"/>
</dbReference>
<keyword evidence="6" id="KW-0902">Two-component regulatory system</keyword>
<dbReference type="InterPro" id="IPR005467">
    <property type="entry name" value="His_kinase_dom"/>
</dbReference>
<keyword evidence="5 9" id="KW-0418">Kinase</keyword>
<protein>
    <recommendedName>
        <fullName evidence="2">histidine kinase</fullName>
        <ecNumber evidence="2">2.7.13.3</ecNumber>
    </recommendedName>
</protein>
<dbReference type="PROSITE" id="PS50109">
    <property type="entry name" value="HIS_KIN"/>
    <property type="match status" value="1"/>
</dbReference>
<reference evidence="9" key="1">
    <citation type="submission" date="2021-02" db="EMBL/GenBank/DDBJ databases">
        <title>Skermanella TT6 skin isolate.</title>
        <authorList>
            <person name="Lee K."/>
            <person name="Ganzorig M."/>
        </authorList>
    </citation>
    <scope>NUCLEOTIDE SEQUENCE</scope>
    <source>
        <strain evidence="9">TT6</strain>
    </source>
</reference>
<evidence type="ECO:0000313" key="10">
    <source>
        <dbReference type="Proteomes" id="UP000595197"/>
    </source>
</evidence>
<evidence type="ECO:0000313" key="9">
    <source>
        <dbReference type="EMBL" id="QQP89598.1"/>
    </source>
</evidence>
<dbReference type="PRINTS" id="PR00344">
    <property type="entry name" value="BCTRLSENSOR"/>
</dbReference>
<dbReference type="PANTHER" id="PTHR43711">
    <property type="entry name" value="TWO-COMPONENT HISTIDINE KINASE"/>
    <property type="match status" value="1"/>
</dbReference>
<keyword evidence="7" id="KW-1133">Transmembrane helix</keyword>
<keyword evidence="3" id="KW-0597">Phosphoprotein</keyword>
<evidence type="ECO:0000256" key="3">
    <source>
        <dbReference type="ARBA" id="ARBA00022553"/>
    </source>
</evidence>
<feature type="transmembrane region" description="Helical" evidence="7">
    <location>
        <begin position="6"/>
        <end position="27"/>
    </location>
</feature>
<dbReference type="InterPro" id="IPR050736">
    <property type="entry name" value="Sensor_HK_Regulatory"/>
</dbReference>
<keyword evidence="7" id="KW-0472">Membrane</keyword>
<evidence type="ECO:0000256" key="7">
    <source>
        <dbReference type="SAM" id="Phobius"/>
    </source>
</evidence>
<evidence type="ECO:0000256" key="5">
    <source>
        <dbReference type="ARBA" id="ARBA00022777"/>
    </source>
</evidence>
<dbReference type="InterPro" id="IPR036097">
    <property type="entry name" value="HisK_dim/P_sf"/>
</dbReference>
<dbReference type="SUPFAM" id="SSF47384">
    <property type="entry name" value="Homodimeric domain of signal transducing histidine kinase"/>
    <property type="match status" value="1"/>
</dbReference>
<dbReference type="GO" id="GO:0016301">
    <property type="term" value="F:kinase activity"/>
    <property type="evidence" value="ECO:0007669"/>
    <property type="project" value="UniProtKB-KW"/>
</dbReference>
<evidence type="ECO:0000256" key="6">
    <source>
        <dbReference type="ARBA" id="ARBA00023012"/>
    </source>
</evidence>
<organism evidence="9 10">
    <name type="scientific">Skermanella cutis</name>
    <dbReference type="NCBI Taxonomy" id="2775420"/>
    <lineage>
        <taxon>Bacteria</taxon>
        <taxon>Pseudomonadati</taxon>
        <taxon>Pseudomonadota</taxon>
        <taxon>Alphaproteobacteria</taxon>
        <taxon>Rhodospirillales</taxon>
        <taxon>Azospirillaceae</taxon>
        <taxon>Skermanella</taxon>
    </lineage>
</organism>
<dbReference type="InterPro" id="IPR003594">
    <property type="entry name" value="HATPase_dom"/>
</dbReference>
<dbReference type="SMART" id="SM00388">
    <property type="entry name" value="HisKA"/>
    <property type="match status" value="1"/>
</dbReference>
<dbReference type="Pfam" id="PF02518">
    <property type="entry name" value="HATPase_c"/>
    <property type="match status" value="1"/>
</dbReference>
<dbReference type="InterPro" id="IPR003661">
    <property type="entry name" value="HisK_dim/P_dom"/>
</dbReference>
<comment type="catalytic activity">
    <reaction evidence="1">
        <text>ATP + protein L-histidine = ADP + protein N-phospho-L-histidine.</text>
        <dbReference type="EC" id="2.7.13.3"/>
    </reaction>
</comment>
<evidence type="ECO:0000256" key="2">
    <source>
        <dbReference type="ARBA" id="ARBA00012438"/>
    </source>
</evidence>
<dbReference type="Gene3D" id="3.30.565.10">
    <property type="entry name" value="Histidine kinase-like ATPase, C-terminal domain"/>
    <property type="match status" value="1"/>
</dbReference>
<dbReference type="EMBL" id="CP067420">
    <property type="protein sequence ID" value="QQP89598.1"/>
    <property type="molecule type" value="Genomic_DNA"/>
</dbReference>
<keyword evidence="4" id="KW-0808">Transferase</keyword>
<feature type="transmembrane region" description="Helical" evidence="7">
    <location>
        <begin position="118"/>
        <end position="137"/>
    </location>
</feature>
<dbReference type="Proteomes" id="UP000595197">
    <property type="component" value="Chromosome"/>
</dbReference>
<keyword evidence="10" id="KW-1185">Reference proteome</keyword>
<dbReference type="EC" id="2.7.13.3" evidence="2"/>
<name>A0ABX7B8F7_9PROT</name>
<feature type="transmembrane region" description="Helical" evidence="7">
    <location>
        <begin position="190"/>
        <end position="211"/>
    </location>
</feature>
<dbReference type="PANTHER" id="PTHR43711:SF26">
    <property type="entry name" value="SENSOR HISTIDINE KINASE RCSC"/>
    <property type="match status" value="1"/>
</dbReference>
<dbReference type="SUPFAM" id="SSF55874">
    <property type="entry name" value="ATPase domain of HSP90 chaperone/DNA topoisomerase II/histidine kinase"/>
    <property type="match status" value="1"/>
</dbReference>
<gene>
    <name evidence="9" type="ORF">IGS68_27140</name>
</gene>
<evidence type="ECO:0000256" key="4">
    <source>
        <dbReference type="ARBA" id="ARBA00022679"/>
    </source>
</evidence>
<dbReference type="InterPro" id="IPR004358">
    <property type="entry name" value="Sig_transdc_His_kin-like_C"/>
</dbReference>
<feature type="transmembrane region" description="Helical" evidence="7">
    <location>
        <begin position="149"/>
        <end position="170"/>
    </location>
</feature>
<proteinExistence type="predicted"/>
<evidence type="ECO:0000259" key="8">
    <source>
        <dbReference type="PROSITE" id="PS50109"/>
    </source>
</evidence>
<feature type="transmembrane region" description="Helical" evidence="7">
    <location>
        <begin position="95"/>
        <end position="112"/>
    </location>
</feature>
<keyword evidence="7" id="KW-0812">Transmembrane</keyword>
<feature type="transmembrane region" description="Helical" evidence="7">
    <location>
        <begin position="65"/>
        <end position="83"/>
    </location>
</feature>
<dbReference type="Gene3D" id="1.10.287.130">
    <property type="match status" value="1"/>
</dbReference>
<sequence length="465" mass="49771">MNIDILTLVLVHSLVSVALGGLMLVFWSANRSLPGLRHWTVATLLLGASTLISTMRGFLPEVPAILVSNGIIVLSFGFFYNGVREFGGNPSRWRPAVVAVVLLVLCQAWFTVVRDDVSVRIVALSLTLCAGCMLTARELLRVAGPSMRATALTAAALFALTGLTLAARAASTLVEPPVPDHMGRYPAHAVHFLVSILSSILLVFCLLMMAVQRLNRDLVRRGRQLEEALNRSEDASRAKEQFLAMMSHELRTPLNAILGFSELQRNQIFGPLGHPRYLEYATDIHSSGTHLLGLINSILDISKASAGKLEVAVAPVDPLPIADEMLRVISHAALAKRITIAHDPEPAPRCMADPQALRQILLNLLSNAVKFTSPGGMISLRIVGLGRGHVGFIVADSGIGMDPAEIPRLLKPFEQSFNIYASSGQGTGLGLPIVDALVGLQGGRLRIDSAPGKGTTVTVELPVAA</sequence>
<evidence type="ECO:0000256" key="1">
    <source>
        <dbReference type="ARBA" id="ARBA00000085"/>
    </source>
</evidence>
<dbReference type="Pfam" id="PF00512">
    <property type="entry name" value="HisKA"/>
    <property type="match status" value="1"/>
</dbReference>